<dbReference type="STRING" id="35570.A0A1I8NTC2"/>
<dbReference type="PANTHER" id="PTHR10071:SF337">
    <property type="entry name" value="GATA-BINDING FACTOR A"/>
    <property type="match status" value="1"/>
</dbReference>
<dbReference type="VEuPathDB" id="VectorBase:SCAU001831"/>
<dbReference type="InterPro" id="IPR039355">
    <property type="entry name" value="Transcription_factor_GATA"/>
</dbReference>
<dbReference type="GO" id="GO:0045165">
    <property type="term" value="P:cell fate commitment"/>
    <property type="evidence" value="ECO:0007669"/>
    <property type="project" value="TreeGrafter"/>
</dbReference>
<feature type="domain" description="GATA-type" evidence="13">
    <location>
        <begin position="182"/>
        <end position="239"/>
    </location>
</feature>
<dbReference type="GO" id="GO:0005634">
    <property type="term" value="C:nucleus"/>
    <property type="evidence" value="ECO:0007669"/>
    <property type="project" value="UniProtKB-SubCell"/>
</dbReference>
<dbReference type="GO" id="GO:0008270">
    <property type="term" value="F:zinc ion binding"/>
    <property type="evidence" value="ECO:0007669"/>
    <property type="project" value="UniProtKB-KW"/>
</dbReference>
<feature type="region of interest" description="Disordered" evidence="12">
    <location>
        <begin position="460"/>
        <end position="527"/>
    </location>
</feature>
<keyword evidence="6" id="KW-0805">Transcription regulation</keyword>
<evidence type="ECO:0000256" key="7">
    <source>
        <dbReference type="ARBA" id="ARBA00023125"/>
    </source>
</evidence>
<evidence type="ECO:0000313" key="14">
    <source>
        <dbReference type="EnsemblMetazoa" id="SCAU001831-PB"/>
    </source>
</evidence>
<evidence type="ECO:0000256" key="2">
    <source>
        <dbReference type="ARBA" id="ARBA00022723"/>
    </source>
</evidence>
<evidence type="ECO:0000256" key="11">
    <source>
        <dbReference type="PROSITE-ProRule" id="PRU00094"/>
    </source>
</evidence>
<dbReference type="GO" id="GO:0000981">
    <property type="term" value="F:DNA-binding transcription factor activity, RNA polymerase II-specific"/>
    <property type="evidence" value="ECO:0007669"/>
    <property type="project" value="TreeGrafter"/>
</dbReference>
<evidence type="ECO:0000256" key="10">
    <source>
        <dbReference type="ARBA" id="ARBA00023242"/>
    </source>
</evidence>
<feature type="compositionally biased region" description="Basic residues" evidence="12">
    <location>
        <begin position="479"/>
        <end position="490"/>
    </location>
</feature>
<dbReference type="Pfam" id="PF00320">
    <property type="entry name" value="GATA"/>
    <property type="match status" value="2"/>
</dbReference>
<reference evidence="14" key="1">
    <citation type="submission" date="2020-05" db="UniProtKB">
        <authorList>
            <consortium name="EnsemblMetazoa"/>
        </authorList>
    </citation>
    <scope>IDENTIFICATION</scope>
    <source>
        <strain evidence="14">USDA</strain>
    </source>
</reference>
<dbReference type="KEGG" id="scac:106081088"/>
<dbReference type="InterPro" id="IPR000679">
    <property type="entry name" value="Znf_GATA"/>
</dbReference>
<protein>
    <recommendedName>
        <fullName evidence="13">GATA-type domain-containing protein</fullName>
    </recommendedName>
</protein>
<dbReference type="SMART" id="SM00401">
    <property type="entry name" value="ZnF_GATA"/>
    <property type="match status" value="2"/>
</dbReference>
<dbReference type="Gene3D" id="3.30.50.10">
    <property type="entry name" value="Erythroid Transcription Factor GATA-1, subunit A"/>
    <property type="match status" value="2"/>
</dbReference>
<dbReference type="PRINTS" id="PR00619">
    <property type="entry name" value="GATAZNFINGER"/>
</dbReference>
<name>A0A1I8NTC2_STOCA</name>
<dbReference type="FunFam" id="3.30.50.10:FF:000001">
    <property type="entry name" value="GATA transcription factor (GATAd)"/>
    <property type="match status" value="1"/>
</dbReference>
<evidence type="ECO:0000256" key="3">
    <source>
        <dbReference type="ARBA" id="ARBA00022737"/>
    </source>
</evidence>
<feature type="compositionally biased region" description="Low complexity" evidence="12">
    <location>
        <begin position="460"/>
        <end position="472"/>
    </location>
</feature>
<evidence type="ECO:0000313" key="15">
    <source>
        <dbReference type="Proteomes" id="UP000095300"/>
    </source>
</evidence>
<evidence type="ECO:0000256" key="12">
    <source>
        <dbReference type="SAM" id="MobiDB-lite"/>
    </source>
</evidence>
<keyword evidence="5" id="KW-0862">Zinc</keyword>
<evidence type="ECO:0000259" key="13">
    <source>
        <dbReference type="PROSITE" id="PS50114"/>
    </source>
</evidence>
<keyword evidence="9" id="KW-0804">Transcription</keyword>
<feature type="compositionally biased region" description="Low complexity" evidence="12">
    <location>
        <begin position="383"/>
        <end position="418"/>
    </location>
</feature>
<evidence type="ECO:0000256" key="1">
    <source>
        <dbReference type="ARBA" id="ARBA00004123"/>
    </source>
</evidence>
<dbReference type="OrthoDB" id="2162994at2759"/>
<dbReference type="FunFam" id="3.30.50.10:FF:000032">
    <property type="entry name" value="Transcription factor GATA-3"/>
    <property type="match status" value="1"/>
</dbReference>
<feature type="region of interest" description="Disordered" evidence="12">
    <location>
        <begin position="372"/>
        <end position="418"/>
    </location>
</feature>
<keyword evidence="8" id="KW-0010">Activator</keyword>
<feature type="region of interest" description="Disordered" evidence="12">
    <location>
        <begin position="284"/>
        <end position="328"/>
    </location>
</feature>
<keyword evidence="15" id="KW-1185">Reference proteome</keyword>
<dbReference type="InterPro" id="IPR013088">
    <property type="entry name" value="Znf_NHR/GATA"/>
</dbReference>
<feature type="compositionally biased region" description="Basic and acidic residues" evidence="12">
    <location>
        <begin position="305"/>
        <end position="324"/>
    </location>
</feature>
<dbReference type="PROSITE" id="PS00344">
    <property type="entry name" value="GATA_ZN_FINGER_1"/>
    <property type="match status" value="2"/>
</dbReference>
<dbReference type="CDD" id="cd00202">
    <property type="entry name" value="ZnF_GATA"/>
    <property type="match status" value="2"/>
</dbReference>
<dbReference type="GO" id="GO:0000122">
    <property type="term" value="P:negative regulation of transcription by RNA polymerase II"/>
    <property type="evidence" value="ECO:0007669"/>
    <property type="project" value="TreeGrafter"/>
</dbReference>
<gene>
    <name evidence="14" type="primary">106081088</name>
</gene>
<comment type="subcellular location">
    <subcellularLocation>
        <location evidence="1">Nucleus</location>
    </subcellularLocation>
</comment>
<evidence type="ECO:0000256" key="8">
    <source>
        <dbReference type="ARBA" id="ARBA00023159"/>
    </source>
</evidence>
<dbReference type="Proteomes" id="UP000095300">
    <property type="component" value="Unassembled WGS sequence"/>
</dbReference>
<dbReference type="GO" id="GO:0045944">
    <property type="term" value="P:positive regulation of transcription by RNA polymerase II"/>
    <property type="evidence" value="ECO:0007669"/>
    <property type="project" value="TreeGrafter"/>
</dbReference>
<evidence type="ECO:0000256" key="4">
    <source>
        <dbReference type="ARBA" id="ARBA00022771"/>
    </source>
</evidence>
<organism evidence="14 15">
    <name type="scientific">Stomoxys calcitrans</name>
    <name type="common">Stable fly</name>
    <name type="synonym">Conops calcitrans</name>
    <dbReference type="NCBI Taxonomy" id="35570"/>
    <lineage>
        <taxon>Eukaryota</taxon>
        <taxon>Metazoa</taxon>
        <taxon>Ecdysozoa</taxon>
        <taxon>Arthropoda</taxon>
        <taxon>Hexapoda</taxon>
        <taxon>Insecta</taxon>
        <taxon>Pterygota</taxon>
        <taxon>Neoptera</taxon>
        <taxon>Endopterygota</taxon>
        <taxon>Diptera</taxon>
        <taxon>Brachycera</taxon>
        <taxon>Muscomorpha</taxon>
        <taxon>Muscoidea</taxon>
        <taxon>Muscidae</taxon>
        <taxon>Stomoxys</taxon>
    </lineage>
</organism>
<feature type="domain" description="GATA-type" evidence="13">
    <location>
        <begin position="239"/>
        <end position="292"/>
    </location>
</feature>
<sequence length="595" mass="62905">MGILLSDGESNSDQLTTRDQLLLQQDLRASNSSASNHQYHQALSQKYSLSSSLDQQQDFPLHTAKMYHSSAGYPDLSGTTAGSGVSSYHQQAAAAAATVSAPVYVPSNRALTNSQFQHVAAHFGTAAAQNAWTSDSFGTAHAQLPPQFYTQNAVMMGSWRAAYDPTGFQRSSPYDSAIDFQFGEGRECVNCGAISTPLWRRDGTGHYLCNACGLYHKMNGMNRPLIKPSKRLVSATATRRLGLCCTNCGTRTTTLWRRNNEGEPVCNACGLYFKLHGVNRPLAMRKDGIQTRKRKPKKTGNSNENGKEIKEDDLKPSMGMERHSLPGSLTSKLQNDLAVKSAGSSSALHNLSLGSAASSAALHSTLSHHMHFPASSAQQSRLTNNSGVSHTSSSSASGNSSTVGSLTNTSSSSVASGNLNSSHNNSLYSPSALAAQANLNHSQLSSSAFGSQKYEHLLSGSNSLSNGLSSSSTPTSNYHAHHLHHHHHHAAAAAAHHAASAAHHHHHHHSPSSLSHQVGTSASSGGSLGGYSVKSETNATNYDYVNNCYFGSSFGALSGSPATSAGMHGATASDMAGVYHHQHNVIQAAKLMATS</sequence>
<keyword evidence="2" id="KW-0479">Metal-binding</keyword>
<dbReference type="PROSITE" id="PS50114">
    <property type="entry name" value="GATA_ZN_FINGER_2"/>
    <property type="match status" value="2"/>
</dbReference>
<proteinExistence type="predicted"/>
<keyword evidence="4 11" id="KW-0863">Zinc-finger</keyword>
<dbReference type="GO" id="GO:0000978">
    <property type="term" value="F:RNA polymerase II cis-regulatory region sequence-specific DNA binding"/>
    <property type="evidence" value="ECO:0007669"/>
    <property type="project" value="TreeGrafter"/>
</dbReference>
<dbReference type="SUPFAM" id="SSF57716">
    <property type="entry name" value="Glucocorticoid receptor-like (DNA-binding domain)"/>
    <property type="match status" value="2"/>
</dbReference>
<keyword evidence="3" id="KW-0677">Repeat</keyword>
<dbReference type="EnsemblMetazoa" id="SCAU001831-RB">
    <property type="protein sequence ID" value="SCAU001831-PB"/>
    <property type="gene ID" value="SCAU001831"/>
</dbReference>
<evidence type="ECO:0000256" key="6">
    <source>
        <dbReference type="ARBA" id="ARBA00023015"/>
    </source>
</evidence>
<accession>A0A1I8NTC2</accession>
<feature type="compositionally biased region" description="Low complexity" evidence="12">
    <location>
        <begin position="491"/>
        <end position="501"/>
    </location>
</feature>
<dbReference type="PANTHER" id="PTHR10071">
    <property type="entry name" value="TRANSCRIPTION FACTOR GATA FAMILY MEMBER"/>
    <property type="match status" value="1"/>
</dbReference>
<evidence type="ECO:0000256" key="9">
    <source>
        <dbReference type="ARBA" id="ARBA00023163"/>
    </source>
</evidence>
<keyword evidence="7" id="KW-0238">DNA-binding</keyword>
<keyword evidence="10" id="KW-0539">Nucleus</keyword>
<dbReference type="AlphaFoldDB" id="A0A1I8NTC2"/>
<evidence type="ECO:0000256" key="5">
    <source>
        <dbReference type="ARBA" id="ARBA00022833"/>
    </source>
</evidence>
<feature type="compositionally biased region" description="Low complexity" evidence="12">
    <location>
        <begin position="511"/>
        <end position="525"/>
    </location>
</feature>